<keyword evidence="2" id="KW-1185">Reference proteome</keyword>
<protein>
    <submittedName>
        <fullName evidence="1">Uncharacterized protein</fullName>
    </submittedName>
</protein>
<dbReference type="Proteomes" id="UP000479000">
    <property type="component" value="Unassembled WGS sequence"/>
</dbReference>
<proteinExistence type="predicted"/>
<organism evidence="1 2">
    <name type="scientific">Nesidiocoris tenuis</name>
    <dbReference type="NCBI Taxonomy" id="355587"/>
    <lineage>
        <taxon>Eukaryota</taxon>
        <taxon>Metazoa</taxon>
        <taxon>Ecdysozoa</taxon>
        <taxon>Arthropoda</taxon>
        <taxon>Hexapoda</taxon>
        <taxon>Insecta</taxon>
        <taxon>Pterygota</taxon>
        <taxon>Neoptera</taxon>
        <taxon>Paraneoptera</taxon>
        <taxon>Hemiptera</taxon>
        <taxon>Heteroptera</taxon>
        <taxon>Panheteroptera</taxon>
        <taxon>Cimicomorpha</taxon>
        <taxon>Miridae</taxon>
        <taxon>Dicyphina</taxon>
        <taxon>Nesidiocoris</taxon>
    </lineage>
</organism>
<accession>A0A6H5G7F2</accession>
<reference evidence="1 2" key="1">
    <citation type="submission" date="2020-02" db="EMBL/GenBank/DDBJ databases">
        <authorList>
            <person name="Ferguson B K."/>
        </authorList>
    </citation>
    <scope>NUCLEOTIDE SEQUENCE [LARGE SCALE GENOMIC DNA]</scope>
</reference>
<sequence>MKLRELPNLNRSLRLRLSSAERSDSVDSEIEKSYCQSWSIPLLKTCRFHTEMVHCHFQKDTLKRKRTKSQWAEPLLSTGERGSIISRKHLGGEEKNRTRHYFKPVSSICHGKPFPLTRTRYKKKRNHFLNKCLCVRLWSFTTSVSSLWFQ</sequence>
<evidence type="ECO:0000313" key="2">
    <source>
        <dbReference type="Proteomes" id="UP000479000"/>
    </source>
</evidence>
<name>A0A6H5G7F2_9HEMI</name>
<dbReference type="EMBL" id="CADCXU010006558">
    <property type="protein sequence ID" value="CAA9998113.1"/>
    <property type="molecule type" value="Genomic_DNA"/>
</dbReference>
<evidence type="ECO:0000313" key="1">
    <source>
        <dbReference type="EMBL" id="CAA9998113.1"/>
    </source>
</evidence>
<dbReference type="AlphaFoldDB" id="A0A6H5G7F2"/>
<gene>
    <name evidence="1" type="ORF">NTEN_LOCUS4407</name>
</gene>